<sequence length="257" mass="29001">MNKLITMTAATGLALTLGVSTLAPTISHAESRTGSIVQEDAYKTIKAFSKTDLEKLTGTPLTIQNVNKAYKRLQQTSTWTAAGYDKAKAQVIANRVSAYNYQLNGILLDIAKHTGKGLKVTYINSSWSPQVNFGTFSSHNDNNNDHGNVSPSEGILPVKEFDIEIEYKHHDIEIEYEKKDNGQIKAEFENEFTGQKLKGKAAQQLIEKLFADFDFHSKNKAQIVEYTLTHLQLDPNFKKFEFKEKFPNQSKFEFKIK</sequence>
<organism evidence="2 3">
    <name type="scientific">Listeria grayi FSL F6-1183</name>
    <dbReference type="NCBI Taxonomy" id="1265827"/>
    <lineage>
        <taxon>Bacteria</taxon>
        <taxon>Bacillati</taxon>
        <taxon>Bacillota</taxon>
        <taxon>Bacilli</taxon>
        <taxon>Bacillales</taxon>
        <taxon>Listeriaceae</taxon>
        <taxon>Listeria</taxon>
    </lineage>
</organism>
<comment type="caution">
    <text evidence="2">The sequence shown here is derived from an EMBL/GenBank/DDBJ whole genome shotgun (WGS) entry which is preliminary data.</text>
</comment>
<evidence type="ECO:0000313" key="3">
    <source>
        <dbReference type="Proteomes" id="UP000019251"/>
    </source>
</evidence>
<feature type="chain" id="PRO_5033007467" evidence="1">
    <location>
        <begin position="30"/>
        <end position="257"/>
    </location>
</feature>
<evidence type="ECO:0000313" key="2">
    <source>
        <dbReference type="EMBL" id="EUJ28953.1"/>
    </source>
</evidence>
<reference evidence="2 3" key="1">
    <citation type="submission" date="2012-12" db="EMBL/GenBank/DDBJ databases">
        <title>Novel taxa of Listeriaceae from agricultural environments in the United States.</title>
        <authorList>
            <person name="den Bakker H.C."/>
            <person name="Allred A."/>
            <person name="Warchocki S."/>
            <person name="Wright E.M."/>
            <person name="Burrell A."/>
            <person name="Nightingale K.K."/>
            <person name="Kephart D."/>
            <person name="Wiedmann M."/>
        </authorList>
    </citation>
    <scope>NUCLEOTIDE SEQUENCE [LARGE SCALE GENOMIC DNA]</scope>
    <source>
        <strain evidence="2 3">FSL F6-1183</strain>
    </source>
</reference>
<accession>A0A829R782</accession>
<dbReference type="AlphaFoldDB" id="A0A829R782"/>
<proteinExistence type="predicted"/>
<dbReference type="EMBL" id="AODG01000006">
    <property type="protein sequence ID" value="EUJ28953.1"/>
    <property type="molecule type" value="Genomic_DNA"/>
</dbReference>
<dbReference type="Proteomes" id="UP000019251">
    <property type="component" value="Unassembled WGS sequence"/>
</dbReference>
<name>A0A829R782_LISGR</name>
<gene>
    <name evidence="2" type="ORF">LMUR_04900</name>
</gene>
<keyword evidence="1" id="KW-0732">Signal</keyword>
<protein>
    <submittedName>
        <fullName evidence="2">Uncharacterized protein</fullName>
    </submittedName>
</protein>
<evidence type="ECO:0000256" key="1">
    <source>
        <dbReference type="SAM" id="SignalP"/>
    </source>
</evidence>
<dbReference type="Pfam" id="PF14039">
    <property type="entry name" value="YusW"/>
    <property type="match status" value="1"/>
</dbReference>
<feature type="signal peptide" evidence="1">
    <location>
        <begin position="1"/>
        <end position="29"/>
    </location>
</feature>
<dbReference type="InterPro" id="IPR025623">
    <property type="entry name" value="YusW"/>
</dbReference>
<dbReference type="RefSeq" id="WP_036104911.1">
    <property type="nucleotide sequence ID" value="NZ_AODG01000006.1"/>
</dbReference>